<gene>
    <name evidence="1" type="ORF">METZ01_LOCUS361181</name>
</gene>
<accession>A0A382SGK6</accession>
<dbReference type="SUPFAM" id="SSF56529">
    <property type="entry name" value="FAH"/>
    <property type="match status" value="1"/>
</dbReference>
<dbReference type="InterPro" id="IPR050772">
    <property type="entry name" value="Hydratase-Decarb/MhpD_sf"/>
</dbReference>
<dbReference type="GO" id="GO:0005737">
    <property type="term" value="C:cytoplasm"/>
    <property type="evidence" value="ECO:0007669"/>
    <property type="project" value="TreeGrafter"/>
</dbReference>
<feature type="non-terminal residue" evidence="1">
    <location>
        <position position="113"/>
    </location>
</feature>
<proteinExistence type="predicted"/>
<sequence>VIQNLPSRYRPINETEAYLIQDDLHEILGQTKLGEVVGHKIGCTTSVMQDFLNIRNPCAGGIFGPTSHHLAGTFEYKIYRHVGVECEIAVRLCEPLGSGCSSNSAESVGGAVA</sequence>
<reference evidence="1" key="1">
    <citation type="submission" date="2018-05" db="EMBL/GenBank/DDBJ databases">
        <authorList>
            <person name="Lanie J.A."/>
            <person name="Ng W.-L."/>
            <person name="Kazmierczak K.M."/>
            <person name="Andrzejewski T.M."/>
            <person name="Davidsen T.M."/>
            <person name="Wayne K.J."/>
            <person name="Tettelin H."/>
            <person name="Glass J.I."/>
            <person name="Rusch D."/>
            <person name="Podicherti R."/>
            <person name="Tsui H.-C.T."/>
            <person name="Winkler M.E."/>
        </authorList>
    </citation>
    <scope>NUCLEOTIDE SEQUENCE</scope>
</reference>
<feature type="non-terminal residue" evidence="1">
    <location>
        <position position="1"/>
    </location>
</feature>
<protein>
    <submittedName>
        <fullName evidence="1">Uncharacterized protein</fullName>
    </submittedName>
</protein>
<dbReference type="PANTHER" id="PTHR30143">
    <property type="entry name" value="ACID HYDRATASE"/>
    <property type="match status" value="1"/>
</dbReference>
<dbReference type="AlphaFoldDB" id="A0A382SGK6"/>
<dbReference type="Gene3D" id="3.90.850.10">
    <property type="entry name" value="Fumarylacetoacetase-like, C-terminal domain"/>
    <property type="match status" value="1"/>
</dbReference>
<dbReference type="PANTHER" id="PTHR30143:SF0">
    <property type="entry name" value="2-KETO-4-PENTENOATE HYDRATASE"/>
    <property type="match status" value="1"/>
</dbReference>
<dbReference type="GO" id="GO:0008684">
    <property type="term" value="F:2-oxopent-4-enoate hydratase activity"/>
    <property type="evidence" value="ECO:0007669"/>
    <property type="project" value="TreeGrafter"/>
</dbReference>
<evidence type="ECO:0000313" key="1">
    <source>
        <dbReference type="EMBL" id="SVD08327.1"/>
    </source>
</evidence>
<organism evidence="1">
    <name type="scientific">marine metagenome</name>
    <dbReference type="NCBI Taxonomy" id="408172"/>
    <lineage>
        <taxon>unclassified sequences</taxon>
        <taxon>metagenomes</taxon>
        <taxon>ecological metagenomes</taxon>
    </lineage>
</organism>
<dbReference type="InterPro" id="IPR036663">
    <property type="entry name" value="Fumarylacetoacetase_C_sf"/>
</dbReference>
<dbReference type="EMBL" id="UINC01128525">
    <property type="protein sequence ID" value="SVD08327.1"/>
    <property type="molecule type" value="Genomic_DNA"/>
</dbReference>
<name>A0A382SGK6_9ZZZZ</name>